<organism evidence="1 2">
    <name type="scientific">Parelaphostrongylus tenuis</name>
    <name type="common">Meningeal worm</name>
    <dbReference type="NCBI Taxonomy" id="148309"/>
    <lineage>
        <taxon>Eukaryota</taxon>
        <taxon>Metazoa</taxon>
        <taxon>Ecdysozoa</taxon>
        <taxon>Nematoda</taxon>
        <taxon>Chromadorea</taxon>
        <taxon>Rhabditida</taxon>
        <taxon>Rhabditina</taxon>
        <taxon>Rhabditomorpha</taxon>
        <taxon>Strongyloidea</taxon>
        <taxon>Metastrongylidae</taxon>
        <taxon>Parelaphostrongylus</taxon>
    </lineage>
</organism>
<dbReference type="EMBL" id="JAHQIW010001271">
    <property type="protein sequence ID" value="KAJ1351959.1"/>
    <property type="molecule type" value="Genomic_DNA"/>
</dbReference>
<sequence>MRVFVTKKKSQVRMHLPMFQRPRYETLGTNYLWNYGQPYKVIPKVNLIAYALISSPKILAKKAKFSLLDMLVQPQMYILIQHRRHLRSQSGRSDGYLIIHHEGAQWDLRMLSN</sequence>
<evidence type="ECO:0000313" key="2">
    <source>
        <dbReference type="Proteomes" id="UP001196413"/>
    </source>
</evidence>
<reference evidence="1" key="1">
    <citation type="submission" date="2021-06" db="EMBL/GenBank/DDBJ databases">
        <title>Parelaphostrongylus tenuis whole genome reference sequence.</title>
        <authorList>
            <person name="Garwood T.J."/>
            <person name="Larsen P.A."/>
            <person name="Fountain-Jones N.M."/>
            <person name="Garbe J.R."/>
            <person name="Macchietto M.G."/>
            <person name="Kania S.A."/>
            <person name="Gerhold R.W."/>
            <person name="Richards J.E."/>
            <person name="Wolf T.M."/>
        </authorList>
    </citation>
    <scope>NUCLEOTIDE SEQUENCE</scope>
    <source>
        <strain evidence="1">MNPRO001-30</strain>
        <tissue evidence="1">Meninges</tissue>
    </source>
</reference>
<dbReference type="AlphaFoldDB" id="A0AAD5MWD9"/>
<comment type="caution">
    <text evidence="1">The sequence shown here is derived from an EMBL/GenBank/DDBJ whole genome shotgun (WGS) entry which is preliminary data.</text>
</comment>
<accession>A0AAD5MWD9</accession>
<protein>
    <submittedName>
        <fullName evidence="1">Uncharacterized protein</fullName>
    </submittedName>
</protein>
<name>A0AAD5MWD9_PARTN</name>
<proteinExistence type="predicted"/>
<dbReference type="Proteomes" id="UP001196413">
    <property type="component" value="Unassembled WGS sequence"/>
</dbReference>
<gene>
    <name evidence="1" type="ORF">KIN20_008141</name>
</gene>
<keyword evidence="2" id="KW-1185">Reference proteome</keyword>
<evidence type="ECO:0000313" key="1">
    <source>
        <dbReference type="EMBL" id="KAJ1351959.1"/>
    </source>
</evidence>